<protein>
    <submittedName>
        <fullName evidence="7">Peptidase, S41 family</fullName>
        <ecNumber evidence="7">3.4.21.-</ecNumber>
    </submittedName>
</protein>
<dbReference type="GO" id="GO:0004175">
    <property type="term" value="F:endopeptidase activity"/>
    <property type="evidence" value="ECO:0007669"/>
    <property type="project" value="TreeGrafter"/>
</dbReference>
<dbReference type="FunFam" id="3.90.226.10:FF:000029">
    <property type="entry name" value="Peptidase, S41 family"/>
    <property type="match status" value="1"/>
</dbReference>
<dbReference type="InterPro" id="IPR041489">
    <property type="entry name" value="PDZ_6"/>
</dbReference>
<dbReference type="PROSITE" id="PS50106">
    <property type="entry name" value="PDZ"/>
    <property type="match status" value="1"/>
</dbReference>
<dbReference type="FunFam" id="2.30.42.10:FF:000063">
    <property type="entry name" value="Peptidase, S41 family"/>
    <property type="match status" value="1"/>
</dbReference>
<reference evidence="7 8" key="1">
    <citation type="submission" date="2009-02" db="EMBL/GenBank/DDBJ databases">
        <title>The Genome Sequence of Fusobacterium sp. 3_1_5R.</title>
        <authorList>
            <consortium name="The Broad Institute Genome Sequencing Platform"/>
            <person name="Ward D."/>
            <person name="Young S.K."/>
            <person name="Kodira C.D."/>
            <person name="Zeng Q."/>
            <person name="Koehrsen M."/>
            <person name="Alvarado L."/>
            <person name="Berlin A."/>
            <person name="Borenstein D."/>
            <person name="Chen Z."/>
            <person name="Engels R."/>
            <person name="Freedman E."/>
            <person name="Gellesch M."/>
            <person name="Goldberg J."/>
            <person name="Griggs A."/>
            <person name="Gujja S."/>
            <person name="Heiman D."/>
            <person name="Hepburn T."/>
            <person name="Howarth C."/>
            <person name="Jen D."/>
            <person name="Larson L."/>
            <person name="Lewis B."/>
            <person name="Mehta T."/>
            <person name="Park D."/>
            <person name="Pearson M."/>
            <person name="Roberts A."/>
            <person name="Saif S."/>
            <person name="Shea T."/>
            <person name="Shenoy N."/>
            <person name="Sisk P."/>
            <person name="Stolte C."/>
            <person name="Sykes S."/>
            <person name="Walk T."/>
            <person name="White J."/>
            <person name="Yandava C."/>
            <person name="Allen-Vercoe E."/>
            <person name="Strauss J."/>
            <person name="Ambrose C."/>
            <person name="Lander E."/>
            <person name="Nusbaum C."/>
            <person name="Galagan J."/>
            <person name="Birren B."/>
        </authorList>
    </citation>
    <scope>NUCLEOTIDE SEQUENCE [LARGE SCALE GENOMIC DNA]</scope>
    <source>
        <strain evidence="7 8">3_1_5R</strain>
    </source>
</reference>
<dbReference type="CDD" id="cd06782">
    <property type="entry name" value="cpPDZ_CPP-like"/>
    <property type="match status" value="1"/>
</dbReference>
<dbReference type="PANTHER" id="PTHR32060:SF30">
    <property type="entry name" value="CARBOXY-TERMINAL PROCESSING PROTEASE CTPA"/>
    <property type="match status" value="1"/>
</dbReference>
<dbReference type="InterPro" id="IPR029045">
    <property type="entry name" value="ClpP/crotonase-like_dom_sf"/>
</dbReference>
<comment type="similarity">
    <text evidence="1 5">Belongs to the peptidase S41A family.</text>
</comment>
<dbReference type="InterPro" id="IPR001478">
    <property type="entry name" value="PDZ"/>
</dbReference>
<dbReference type="GO" id="GO:0006508">
    <property type="term" value="P:proteolysis"/>
    <property type="evidence" value="ECO:0007669"/>
    <property type="project" value="UniProtKB-KW"/>
</dbReference>
<dbReference type="EC" id="3.4.21.-" evidence="7"/>
<dbReference type="Gene3D" id="3.30.750.44">
    <property type="match status" value="1"/>
</dbReference>
<evidence type="ECO:0000256" key="5">
    <source>
        <dbReference type="RuleBase" id="RU004404"/>
    </source>
</evidence>
<dbReference type="InterPro" id="IPR004447">
    <property type="entry name" value="Peptidase_S41A"/>
</dbReference>
<dbReference type="MEROPS" id="S41.004"/>
<dbReference type="InterPro" id="IPR036034">
    <property type="entry name" value="PDZ_sf"/>
</dbReference>
<dbReference type="InterPro" id="IPR005151">
    <property type="entry name" value="Tail-specific_protease"/>
</dbReference>
<evidence type="ECO:0000313" key="7">
    <source>
        <dbReference type="EMBL" id="EFS22191.1"/>
    </source>
</evidence>
<evidence type="ECO:0000256" key="1">
    <source>
        <dbReference type="ARBA" id="ARBA00009179"/>
    </source>
</evidence>
<proteinExistence type="inferred from homology"/>
<dbReference type="GO" id="GO:0008236">
    <property type="term" value="F:serine-type peptidase activity"/>
    <property type="evidence" value="ECO:0007669"/>
    <property type="project" value="UniProtKB-KW"/>
</dbReference>
<dbReference type="GO" id="GO:0030288">
    <property type="term" value="C:outer membrane-bounded periplasmic space"/>
    <property type="evidence" value="ECO:0007669"/>
    <property type="project" value="TreeGrafter"/>
</dbReference>
<dbReference type="SUPFAM" id="SSF50156">
    <property type="entry name" value="PDZ domain-like"/>
    <property type="match status" value="1"/>
</dbReference>
<dbReference type="Gene3D" id="2.30.42.10">
    <property type="match status" value="1"/>
</dbReference>
<dbReference type="BioCyc" id="FSP469605-HMP:GTSP-1732-MONOMER"/>
<dbReference type="AlphaFoldDB" id="E5BI68"/>
<evidence type="ECO:0000256" key="2">
    <source>
        <dbReference type="ARBA" id="ARBA00022670"/>
    </source>
</evidence>
<keyword evidence="4 5" id="KW-0720">Serine protease</keyword>
<dbReference type="Pfam" id="PF17820">
    <property type="entry name" value="PDZ_6"/>
    <property type="match status" value="1"/>
</dbReference>
<dbReference type="SMART" id="SM00228">
    <property type="entry name" value="PDZ"/>
    <property type="match status" value="1"/>
</dbReference>
<organism evidence="7 8">
    <name type="scientific">Fusobacterium gonidiaformans 3-1-5R</name>
    <dbReference type="NCBI Taxonomy" id="469605"/>
    <lineage>
        <taxon>Bacteria</taxon>
        <taxon>Fusobacteriati</taxon>
        <taxon>Fusobacteriota</taxon>
        <taxon>Fusobacteriia</taxon>
        <taxon>Fusobacteriales</taxon>
        <taxon>Fusobacteriaceae</taxon>
        <taxon>Fusobacterium</taxon>
    </lineage>
</organism>
<evidence type="ECO:0000259" key="6">
    <source>
        <dbReference type="PROSITE" id="PS50106"/>
    </source>
</evidence>
<sequence>MLLETTDICCFGIRINIRKGKGNGRSKMKIVNKYMILFLLISSLCFAKEKNRVGFLTNLKELKEISDIMDIVNENYVDTGDHKFSRKTLMQGALKGMVESLEDPHSTYFTKAELESFEEDVRGKYVGVGMVVQKKANEALTVVSPIEDAPAFKVGIRPRDKVVSIGGVSTYNLTTEECVKKLKGKAGTSIAIKVQREGREKLLDFTLKRETIQLKYVKHRMLDSKIGYLRLTQFGENIYPDLRKALEDLQAKGMKALVFDLRSNPGGALDQAIKVSSMFLKEGRVVSVKGRDGKEKISKREGKYYGDFPLVILVNGGSASASEIVAGAIKDNKRGMLVGEKTFGKGSVQTLLPLPDGDGIKITIAKYYTPSGVSIHGKGIEPDVPVEDKDYYLLFDGTITNVDEKENKASKKKLIQEIKGTKEAKKMDTHKDIQLNVAKGILEGILVGKGREKK</sequence>
<name>E5BI68_9FUSO</name>
<dbReference type="SUPFAM" id="SSF52096">
    <property type="entry name" value="ClpP/crotonase"/>
    <property type="match status" value="1"/>
</dbReference>
<keyword evidence="2 5" id="KW-0645">Protease</keyword>
<dbReference type="Pfam" id="PF22694">
    <property type="entry name" value="CtpB_N-like"/>
    <property type="match status" value="1"/>
</dbReference>
<accession>E5BI68</accession>
<dbReference type="EMBL" id="GG657974">
    <property type="protein sequence ID" value="EFS22191.1"/>
    <property type="molecule type" value="Genomic_DNA"/>
</dbReference>
<dbReference type="CDD" id="cd07560">
    <property type="entry name" value="Peptidase_S41_CPP"/>
    <property type="match status" value="1"/>
</dbReference>
<dbReference type="GO" id="GO:0007165">
    <property type="term" value="P:signal transduction"/>
    <property type="evidence" value="ECO:0007669"/>
    <property type="project" value="TreeGrafter"/>
</dbReference>
<dbReference type="HOGENOM" id="CLU_017295_3_0_0"/>
<dbReference type="InterPro" id="IPR055210">
    <property type="entry name" value="CtpA/B_N"/>
</dbReference>
<evidence type="ECO:0000256" key="3">
    <source>
        <dbReference type="ARBA" id="ARBA00022801"/>
    </source>
</evidence>
<evidence type="ECO:0000313" key="8">
    <source>
        <dbReference type="Proteomes" id="UP000002975"/>
    </source>
</evidence>
<keyword evidence="8" id="KW-1185">Reference proteome</keyword>
<dbReference type="PANTHER" id="PTHR32060">
    <property type="entry name" value="TAIL-SPECIFIC PROTEASE"/>
    <property type="match status" value="1"/>
</dbReference>
<evidence type="ECO:0000256" key="4">
    <source>
        <dbReference type="ARBA" id="ARBA00022825"/>
    </source>
</evidence>
<dbReference type="NCBIfam" id="TIGR00225">
    <property type="entry name" value="prc"/>
    <property type="match status" value="1"/>
</dbReference>
<dbReference type="Gene3D" id="3.90.226.10">
    <property type="entry name" value="2-enoyl-CoA Hydratase, Chain A, domain 1"/>
    <property type="match status" value="1"/>
</dbReference>
<feature type="domain" description="PDZ" evidence="6">
    <location>
        <begin position="114"/>
        <end position="183"/>
    </location>
</feature>
<dbReference type="Pfam" id="PF03572">
    <property type="entry name" value="Peptidase_S41"/>
    <property type="match status" value="1"/>
</dbReference>
<dbReference type="SMART" id="SM00245">
    <property type="entry name" value="TSPc"/>
    <property type="match status" value="1"/>
</dbReference>
<dbReference type="Proteomes" id="UP000002975">
    <property type="component" value="Unassembled WGS sequence"/>
</dbReference>
<gene>
    <name evidence="7" type="ORF">FSBG_01688</name>
</gene>
<keyword evidence="3 5" id="KW-0378">Hydrolase</keyword>